<proteinExistence type="predicted"/>
<dbReference type="EMBL" id="CM055101">
    <property type="protein sequence ID" value="KAJ7542374.1"/>
    <property type="molecule type" value="Genomic_DNA"/>
</dbReference>
<evidence type="ECO:0000313" key="2">
    <source>
        <dbReference type="Proteomes" id="UP001162992"/>
    </source>
</evidence>
<organism evidence="1 2">
    <name type="scientific">Diphasiastrum complanatum</name>
    <name type="common">Issler's clubmoss</name>
    <name type="synonym">Lycopodium complanatum</name>
    <dbReference type="NCBI Taxonomy" id="34168"/>
    <lineage>
        <taxon>Eukaryota</taxon>
        <taxon>Viridiplantae</taxon>
        <taxon>Streptophyta</taxon>
        <taxon>Embryophyta</taxon>
        <taxon>Tracheophyta</taxon>
        <taxon>Lycopodiopsida</taxon>
        <taxon>Lycopodiales</taxon>
        <taxon>Lycopodiaceae</taxon>
        <taxon>Lycopodioideae</taxon>
        <taxon>Diphasiastrum</taxon>
    </lineage>
</organism>
<comment type="caution">
    <text evidence="1">The sequence shown here is derived from an EMBL/GenBank/DDBJ whole genome shotgun (WGS) entry which is preliminary data.</text>
</comment>
<reference evidence="2" key="1">
    <citation type="journal article" date="2024" name="Proc. Natl. Acad. Sci. U.S.A.">
        <title>Extraordinary preservation of gene collinearity over three hundred million years revealed in homosporous lycophytes.</title>
        <authorList>
            <person name="Li C."/>
            <person name="Wickell D."/>
            <person name="Kuo L.Y."/>
            <person name="Chen X."/>
            <person name="Nie B."/>
            <person name="Liao X."/>
            <person name="Peng D."/>
            <person name="Ji J."/>
            <person name="Jenkins J."/>
            <person name="Williams M."/>
            <person name="Shu S."/>
            <person name="Plott C."/>
            <person name="Barry K."/>
            <person name="Rajasekar S."/>
            <person name="Grimwood J."/>
            <person name="Han X."/>
            <person name="Sun S."/>
            <person name="Hou Z."/>
            <person name="He W."/>
            <person name="Dai G."/>
            <person name="Sun C."/>
            <person name="Schmutz J."/>
            <person name="Leebens-Mack J.H."/>
            <person name="Li F.W."/>
            <person name="Wang L."/>
        </authorList>
    </citation>
    <scope>NUCLEOTIDE SEQUENCE [LARGE SCALE GENOMIC DNA]</scope>
    <source>
        <strain evidence="2">cv. PW_Plant_1</strain>
    </source>
</reference>
<keyword evidence="2" id="KW-1185">Reference proteome</keyword>
<evidence type="ECO:0000313" key="1">
    <source>
        <dbReference type="EMBL" id="KAJ7542374.1"/>
    </source>
</evidence>
<dbReference type="Proteomes" id="UP001162992">
    <property type="component" value="Chromosome 10"/>
</dbReference>
<name>A0ACC2CK59_DIPCM</name>
<protein>
    <submittedName>
        <fullName evidence="1">Uncharacterized protein</fullName>
    </submittedName>
</protein>
<gene>
    <name evidence="1" type="ORF">O6H91_10G103500</name>
</gene>
<sequence>MMKGLLRRLLLPIAALPCSSSAPASSWRSIGSSAQAAAFAALAGQRKSVDSGGGGGGGRWKLGKTALILTIGSIGGAGTLGWVALGDDRERRMKLVWAVPLRLTRDVATAAAIVADYNISLWGLKEESPERALAKHEAHVRCANRLQALCFKNGGIYIKLGQHVGQLDYLLPQEYVETMRNSLLDKCPVSTYEQVCAVFSAELGLLPHEVFKDFNPVPLASASLAQVHLAHTHDGKKVAVKVQHIHLTDTAAADTATVALIVNVVHWLFPSFDYRWLLDEVQESLPKELDFIHEAKNSELCVYNFKKQSPHLAPYIAIPEVYWTLSTSRLLTMEYMEGIKITDVQQIKKLGLRPSDVAKLMSQAFAEMIFRHGFVHCDPHAANMLVRVAPGNHGFFGWRKQPQLVLLDHGLYKTLDPSIRSHYAGLWKALVFADAAKIKEHSLSLGAGEDLYILFAGVLTMRPWHRIVDPAIDHLNMSDTDKERQELQMYASQYVFEVSQLLSRLPRVILLLLKTNDCLRAVDKALGTPVNTYVIVGREAARAVAELQALGTMPWQSRLLTLLDRLEVELRLLVLQAASWLASLQKKIVQLSLSASSTPSKSAISV</sequence>
<accession>A0ACC2CK59</accession>